<evidence type="ECO:0000313" key="3">
    <source>
        <dbReference type="Proteomes" id="UP000474967"/>
    </source>
</evidence>
<dbReference type="SUPFAM" id="SSF46785">
    <property type="entry name" value="Winged helix' DNA-binding domain"/>
    <property type="match status" value="1"/>
</dbReference>
<dbReference type="PANTHER" id="PTHR33164">
    <property type="entry name" value="TRANSCRIPTIONAL REGULATOR, MARR FAMILY"/>
    <property type="match status" value="1"/>
</dbReference>
<dbReference type="InterPro" id="IPR039422">
    <property type="entry name" value="MarR/SlyA-like"/>
</dbReference>
<organism evidence="2 3">
    <name type="scientific">Leifsonia tongyongensis</name>
    <dbReference type="NCBI Taxonomy" id="1268043"/>
    <lineage>
        <taxon>Bacteria</taxon>
        <taxon>Bacillati</taxon>
        <taxon>Actinomycetota</taxon>
        <taxon>Actinomycetes</taxon>
        <taxon>Micrococcales</taxon>
        <taxon>Microbacteriaceae</taxon>
        <taxon>Leifsonia</taxon>
    </lineage>
</organism>
<dbReference type="SMART" id="SM00347">
    <property type="entry name" value="HTH_MARR"/>
    <property type="match status" value="1"/>
</dbReference>
<evidence type="ECO:0000313" key="2">
    <source>
        <dbReference type="EMBL" id="NEN04875.1"/>
    </source>
</evidence>
<comment type="caution">
    <text evidence="2">The sequence shown here is derived from an EMBL/GenBank/DDBJ whole genome shotgun (WGS) entry which is preliminary data.</text>
</comment>
<dbReference type="InterPro" id="IPR036388">
    <property type="entry name" value="WH-like_DNA-bd_sf"/>
</dbReference>
<name>A0A6L9XUD4_9MICO</name>
<sequence>MPPRTAPPRTAPPRTAFLLAQLGADAADRFAERVAELGLTPRDAGAIRVLGHTPGISQRELATRLGTTPSRIVPLLDSLEQRALVERSRSERDRRNYELSLTETGQALLAPLRVIAESHQRAVLAALTADEQVQLAGLLAKLSAGGGLSPDAHPGYAGAAGSSGA</sequence>
<feature type="domain" description="HTH marR-type" evidence="1">
    <location>
        <begin position="12"/>
        <end position="144"/>
    </location>
</feature>
<dbReference type="GO" id="GO:0003700">
    <property type="term" value="F:DNA-binding transcription factor activity"/>
    <property type="evidence" value="ECO:0007669"/>
    <property type="project" value="InterPro"/>
</dbReference>
<dbReference type="PRINTS" id="PR00598">
    <property type="entry name" value="HTHMARR"/>
</dbReference>
<accession>A0A6L9XUD4</accession>
<gene>
    <name evidence="2" type="ORF">G3T36_03225</name>
</gene>
<dbReference type="AlphaFoldDB" id="A0A6L9XUD4"/>
<protein>
    <submittedName>
        <fullName evidence="2">Winged helix-turn-helix transcriptional regulator</fullName>
    </submittedName>
</protein>
<keyword evidence="3" id="KW-1185">Reference proteome</keyword>
<reference evidence="2 3" key="1">
    <citation type="journal article" date="2014" name="J. Microbiol.">
        <title>Diaminobutyricibacter tongyongensis gen. nov., sp. nov. and Homoserinibacter gongjuensis gen. nov., sp. nov. belong to the family Microbacteriaceae.</title>
        <authorList>
            <person name="Kim S.J."/>
            <person name="Ahn J.H."/>
            <person name="Weon H.Y."/>
            <person name="Hamada M."/>
            <person name="Suzuki K."/>
            <person name="Kwon S.W."/>
        </authorList>
    </citation>
    <scope>NUCLEOTIDE SEQUENCE [LARGE SCALE GENOMIC DNA]</scope>
    <source>
        <strain evidence="2 3">NBRC 108724</strain>
    </source>
</reference>
<proteinExistence type="predicted"/>
<dbReference type="InterPro" id="IPR000835">
    <property type="entry name" value="HTH_MarR-typ"/>
</dbReference>
<evidence type="ECO:0000259" key="1">
    <source>
        <dbReference type="PROSITE" id="PS50995"/>
    </source>
</evidence>
<dbReference type="Pfam" id="PF12802">
    <property type="entry name" value="MarR_2"/>
    <property type="match status" value="1"/>
</dbReference>
<dbReference type="Gene3D" id="1.10.10.10">
    <property type="entry name" value="Winged helix-like DNA-binding domain superfamily/Winged helix DNA-binding domain"/>
    <property type="match status" value="1"/>
</dbReference>
<dbReference type="Proteomes" id="UP000474967">
    <property type="component" value="Unassembled WGS sequence"/>
</dbReference>
<dbReference type="InterPro" id="IPR036390">
    <property type="entry name" value="WH_DNA-bd_sf"/>
</dbReference>
<dbReference type="PANTHER" id="PTHR33164:SF89">
    <property type="entry name" value="MARR FAMILY REGULATORY PROTEIN"/>
    <property type="match status" value="1"/>
</dbReference>
<dbReference type="GO" id="GO:0006950">
    <property type="term" value="P:response to stress"/>
    <property type="evidence" value="ECO:0007669"/>
    <property type="project" value="TreeGrafter"/>
</dbReference>
<dbReference type="EMBL" id="JAAGWY010000001">
    <property type="protein sequence ID" value="NEN04875.1"/>
    <property type="molecule type" value="Genomic_DNA"/>
</dbReference>
<dbReference type="PROSITE" id="PS50995">
    <property type="entry name" value="HTH_MARR_2"/>
    <property type="match status" value="1"/>
</dbReference>